<dbReference type="InterPro" id="IPR036291">
    <property type="entry name" value="NAD(P)-bd_dom_sf"/>
</dbReference>
<gene>
    <name evidence="3" type="ORF">CSSPTR1EN2_LOCUS21299</name>
</gene>
<dbReference type="PROSITE" id="PS00061">
    <property type="entry name" value="ADH_SHORT"/>
    <property type="match status" value="1"/>
</dbReference>
<evidence type="ECO:0000256" key="2">
    <source>
        <dbReference type="ARBA" id="ARBA00023002"/>
    </source>
</evidence>
<dbReference type="PANTHER" id="PTHR42898">
    <property type="entry name" value="TROPINONE REDUCTASE"/>
    <property type="match status" value="1"/>
</dbReference>
<dbReference type="InterPro" id="IPR002347">
    <property type="entry name" value="SDR_fam"/>
</dbReference>
<dbReference type="EMBL" id="OZ019899">
    <property type="protein sequence ID" value="CAK9232521.1"/>
    <property type="molecule type" value="Genomic_DNA"/>
</dbReference>
<accession>A0ABP0UZS3</accession>
<dbReference type="PANTHER" id="PTHR42898:SF6">
    <property type="entry name" value="NADP-DEPENDENT MANNITOL DEHYDROGENASE"/>
    <property type="match status" value="1"/>
</dbReference>
<keyword evidence="1" id="KW-0521">NADP</keyword>
<dbReference type="Proteomes" id="UP001497512">
    <property type="component" value="Chromosome 7"/>
</dbReference>
<evidence type="ECO:0008006" key="5">
    <source>
        <dbReference type="Google" id="ProtNLM"/>
    </source>
</evidence>
<sequence>MASSVVLQRWSLEGKTALVTGGTRGIGRAIVEELATFGVSVYTCARSADDLQKSLETWRDAGWKVEGSVCDLSVHDARVELFSKVDAHFGGKLNILVNNVGTNIRKPTVEYTSEEFAFIMATNFESVYHTCQLAHPYLKASGNGSIVFISSVAGVTAIGSGTLYAASKAAMNQLTKNLACEWAKDGIRVNSVAPWYFKTDLTEKLLSDAKFLEDVVSRTPLGRVGEPSEVAGLVAFLCMPTSAFTTGQTICVDGGMTVYSFAPSNMMYKRN</sequence>
<keyword evidence="2" id="KW-0560">Oxidoreductase</keyword>
<dbReference type="SUPFAM" id="SSF51735">
    <property type="entry name" value="NAD(P)-binding Rossmann-fold domains"/>
    <property type="match status" value="1"/>
</dbReference>
<reference evidence="3" key="1">
    <citation type="submission" date="2024-02" db="EMBL/GenBank/DDBJ databases">
        <authorList>
            <consortium name="ELIXIR-Norway"/>
            <consortium name="Elixir Norway"/>
        </authorList>
    </citation>
    <scope>NUCLEOTIDE SEQUENCE</scope>
</reference>
<dbReference type="InterPro" id="IPR020904">
    <property type="entry name" value="Sc_DH/Rdtase_CS"/>
</dbReference>
<dbReference type="Gene3D" id="3.40.50.720">
    <property type="entry name" value="NAD(P)-binding Rossmann-like Domain"/>
    <property type="match status" value="1"/>
</dbReference>
<dbReference type="PRINTS" id="PR00080">
    <property type="entry name" value="SDRFAMILY"/>
</dbReference>
<dbReference type="InterPro" id="IPR045000">
    <property type="entry name" value="TR"/>
</dbReference>
<dbReference type="Pfam" id="PF13561">
    <property type="entry name" value="adh_short_C2"/>
    <property type="match status" value="1"/>
</dbReference>
<evidence type="ECO:0000313" key="3">
    <source>
        <dbReference type="EMBL" id="CAK9232521.1"/>
    </source>
</evidence>
<proteinExistence type="predicted"/>
<protein>
    <recommendedName>
        <fullName evidence="5">Tropinone reductase-like protein</fullName>
    </recommendedName>
</protein>
<organism evidence="3 4">
    <name type="scientific">Sphagnum troendelagicum</name>
    <dbReference type="NCBI Taxonomy" id="128251"/>
    <lineage>
        <taxon>Eukaryota</taxon>
        <taxon>Viridiplantae</taxon>
        <taxon>Streptophyta</taxon>
        <taxon>Embryophyta</taxon>
        <taxon>Bryophyta</taxon>
        <taxon>Sphagnophytina</taxon>
        <taxon>Sphagnopsida</taxon>
        <taxon>Sphagnales</taxon>
        <taxon>Sphagnaceae</taxon>
        <taxon>Sphagnum</taxon>
    </lineage>
</organism>
<keyword evidence="4" id="KW-1185">Reference proteome</keyword>
<evidence type="ECO:0000256" key="1">
    <source>
        <dbReference type="ARBA" id="ARBA00022857"/>
    </source>
</evidence>
<dbReference type="PRINTS" id="PR00081">
    <property type="entry name" value="GDHRDH"/>
</dbReference>
<evidence type="ECO:0000313" key="4">
    <source>
        <dbReference type="Proteomes" id="UP001497512"/>
    </source>
</evidence>
<name>A0ABP0UZS3_9BRYO</name>